<dbReference type="Proteomes" id="UP000011680">
    <property type="component" value="Unassembled WGS sequence"/>
</dbReference>
<keyword evidence="2" id="KW-1185">Reference proteome</keyword>
<dbReference type="eggNOG" id="arCOG06159">
    <property type="taxonomic scope" value="Archaea"/>
</dbReference>
<comment type="caution">
    <text evidence="1">The sequence shown here is derived from an EMBL/GenBank/DDBJ whole genome shotgun (WGS) entry which is preliminary data.</text>
</comment>
<dbReference type="AlphaFoldDB" id="M0NDZ9"/>
<evidence type="ECO:0000313" key="2">
    <source>
        <dbReference type="Proteomes" id="UP000011680"/>
    </source>
</evidence>
<evidence type="ECO:0000313" key="1">
    <source>
        <dbReference type="EMBL" id="EMA56207.1"/>
    </source>
</evidence>
<protein>
    <submittedName>
        <fullName evidence="1">ISH8-type transposase</fullName>
    </submittedName>
</protein>
<name>M0NDZ9_9EURY</name>
<feature type="non-terminal residue" evidence="1">
    <location>
        <position position="1"/>
    </location>
</feature>
<reference evidence="1 2" key="1">
    <citation type="journal article" date="2014" name="PLoS Genet.">
        <title>Phylogenetically driven sequencing of extremely halophilic archaea reveals strategies for static and dynamic osmo-response.</title>
        <authorList>
            <person name="Becker E.A."/>
            <person name="Seitzer P.M."/>
            <person name="Tritt A."/>
            <person name="Larsen D."/>
            <person name="Krusor M."/>
            <person name="Yao A.I."/>
            <person name="Wu D."/>
            <person name="Madern D."/>
            <person name="Eisen J.A."/>
            <person name="Darling A.E."/>
            <person name="Facciotti M.T."/>
        </authorList>
    </citation>
    <scope>NUCLEOTIDE SEQUENCE [LARGE SCALE GENOMIC DNA]</scope>
    <source>
        <strain evidence="1 2">JCM 13552</strain>
    </source>
</reference>
<organism evidence="1 2">
    <name type="scientific">Halococcus thailandensis JCM 13552</name>
    <dbReference type="NCBI Taxonomy" id="1227457"/>
    <lineage>
        <taxon>Archaea</taxon>
        <taxon>Methanobacteriati</taxon>
        <taxon>Methanobacteriota</taxon>
        <taxon>Stenosarchaea group</taxon>
        <taxon>Halobacteria</taxon>
        <taxon>Halobacteriales</taxon>
        <taxon>Halococcaceae</taxon>
        <taxon>Halococcus</taxon>
    </lineage>
</organism>
<sequence>ILGFAVDGETRSIAAFQRAYQTATNQTVVRSSFYDRFTPELGDLLSDLLAHALEEVAVPHTIAPQLTQFRDTMIADATVFRLHRLLTA</sequence>
<feature type="non-terminal residue" evidence="1">
    <location>
        <position position="88"/>
    </location>
</feature>
<accession>M0NDZ9</accession>
<proteinExistence type="predicted"/>
<gene>
    <name evidence="1" type="ORF">C451_03549</name>
</gene>
<dbReference type="EMBL" id="AOMF01000086">
    <property type="protein sequence ID" value="EMA56207.1"/>
    <property type="molecule type" value="Genomic_DNA"/>
</dbReference>